<gene>
    <name evidence="3" type="ORF">O3G_MSEX014312</name>
</gene>
<evidence type="ECO:0000313" key="3">
    <source>
        <dbReference type="EMBL" id="KAG6464148.1"/>
    </source>
</evidence>
<comment type="caution">
    <text evidence="3">The sequence shown here is derived from an EMBL/GenBank/DDBJ whole genome shotgun (WGS) entry which is preliminary data.</text>
</comment>
<feature type="compositionally biased region" description="Acidic residues" evidence="1">
    <location>
        <begin position="1"/>
        <end position="17"/>
    </location>
</feature>
<reference evidence="3" key="1">
    <citation type="journal article" date="2016" name="Insect Biochem. Mol. Biol.">
        <title>Multifaceted biological insights from a draft genome sequence of the tobacco hornworm moth, Manduca sexta.</title>
        <authorList>
            <person name="Kanost M.R."/>
            <person name="Arrese E.L."/>
            <person name="Cao X."/>
            <person name="Chen Y.R."/>
            <person name="Chellapilla S."/>
            <person name="Goldsmith M.R."/>
            <person name="Grosse-Wilde E."/>
            <person name="Heckel D.G."/>
            <person name="Herndon N."/>
            <person name="Jiang H."/>
            <person name="Papanicolaou A."/>
            <person name="Qu J."/>
            <person name="Soulages J.L."/>
            <person name="Vogel H."/>
            <person name="Walters J."/>
            <person name="Waterhouse R.M."/>
            <person name="Ahn S.J."/>
            <person name="Almeida F.C."/>
            <person name="An C."/>
            <person name="Aqrawi P."/>
            <person name="Bretschneider A."/>
            <person name="Bryant W.B."/>
            <person name="Bucks S."/>
            <person name="Chao H."/>
            <person name="Chevignon G."/>
            <person name="Christen J.M."/>
            <person name="Clarke D.F."/>
            <person name="Dittmer N.T."/>
            <person name="Ferguson L.C.F."/>
            <person name="Garavelou S."/>
            <person name="Gordon K.H.J."/>
            <person name="Gunaratna R.T."/>
            <person name="Han Y."/>
            <person name="Hauser F."/>
            <person name="He Y."/>
            <person name="Heidel-Fischer H."/>
            <person name="Hirsh A."/>
            <person name="Hu Y."/>
            <person name="Jiang H."/>
            <person name="Kalra D."/>
            <person name="Klinner C."/>
            <person name="Konig C."/>
            <person name="Kovar C."/>
            <person name="Kroll A.R."/>
            <person name="Kuwar S.S."/>
            <person name="Lee S.L."/>
            <person name="Lehman R."/>
            <person name="Li K."/>
            <person name="Li Z."/>
            <person name="Liang H."/>
            <person name="Lovelace S."/>
            <person name="Lu Z."/>
            <person name="Mansfield J.H."/>
            <person name="McCulloch K.J."/>
            <person name="Mathew T."/>
            <person name="Morton B."/>
            <person name="Muzny D.M."/>
            <person name="Neunemann D."/>
            <person name="Ongeri F."/>
            <person name="Pauchet Y."/>
            <person name="Pu L.L."/>
            <person name="Pyrousis I."/>
            <person name="Rao X.J."/>
            <person name="Redding A."/>
            <person name="Roesel C."/>
            <person name="Sanchez-Gracia A."/>
            <person name="Schaack S."/>
            <person name="Shukla A."/>
            <person name="Tetreau G."/>
            <person name="Wang Y."/>
            <person name="Xiong G.H."/>
            <person name="Traut W."/>
            <person name="Walsh T.K."/>
            <person name="Worley K.C."/>
            <person name="Wu D."/>
            <person name="Wu W."/>
            <person name="Wu Y.Q."/>
            <person name="Zhang X."/>
            <person name="Zou Z."/>
            <person name="Zucker H."/>
            <person name="Briscoe A.D."/>
            <person name="Burmester T."/>
            <person name="Clem R.J."/>
            <person name="Feyereisen R."/>
            <person name="Grimmelikhuijzen C.J.P."/>
            <person name="Hamodrakas S.J."/>
            <person name="Hansson B.S."/>
            <person name="Huguet E."/>
            <person name="Jermiin L.S."/>
            <person name="Lan Q."/>
            <person name="Lehman H.K."/>
            <person name="Lorenzen M."/>
            <person name="Merzendorfer H."/>
            <person name="Michalopoulos I."/>
            <person name="Morton D.B."/>
            <person name="Muthukrishnan S."/>
            <person name="Oakeshott J.G."/>
            <person name="Palmer W."/>
            <person name="Park Y."/>
            <person name="Passarelli A.L."/>
            <person name="Rozas J."/>
            <person name="Schwartz L.M."/>
            <person name="Smith W."/>
            <person name="Southgate A."/>
            <person name="Vilcinskas A."/>
            <person name="Vogt R."/>
            <person name="Wang P."/>
            <person name="Werren J."/>
            <person name="Yu X.Q."/>
            <person name="Zhou J.J."/>
            <person name="Brown S.J."/>
            <person name="Scherer S.E."/>
            <person name="Richards S."/>
            <person name="Blissard G.W."/>
        </authorList>
    </citation>
    <scope>NUCLEOTIDE SEQUENCE</scope>
</reference>
<proteinExistence type="predicted"/>
<evidence type="ECO:0000256" key="1">
    <source>
        <dbReference type="SAM" id="MobiDB-lite"/>
    </source>
</evidence>
<protein>
    <recommendedName>
        <fullName evidence="2">Ig-like domain-containing protein</fullName>
    </recommendedName>
</protein>
<reference evidence="3" key="2">
    <citation type="submission" date="2020-12" db="EMBL/GenBank/DDBJ databases">
        <authorList>
            <person name="Kanost M."/>
        </authorList>
    </citation>
    <scope>NUCLEOTIDE SEQUENCE</scope>
</reference>
<name>A0A922D189_MANSE</name>
<dbReference type="EMBL" id="JH669105">
    <property type="protein sequence ID" value="KAG6464148.1"/>
    <property type="molecule type" value="Genomic_DNA"/>
</dbReference>
<dbReference type="Proteomes" id="UP000791440">
    <property type="component" value="Unassembled WGS sequence"/>
</dbReference>
<feature type="region of interest" description="Disordered" evidence="1">
    <location>
        <begin position="1"/>
        <end position="21"/>
    </location>
</feature>
<keyword evidence="4" id="KW-1185">Reference proteome</keyword>
<feature type="non-terminal residue" evidence="3">
    <location>
        <position position="1"/>
    </location>
</feature>
<evidence type="ECO:0000259" key="2">
    <source>
        <dbReference type="PROSITE" id="PS50835"/>
    </source>
</evidence>
<accession>A0A922D189</accession>
<dbReference type="AlphaFoldDB" id="A0A922D189"/>
<organism evidence="3 4">
    <name type="scientific">Manduca sexta</name>
    <name type="common">Tobacco hawkmoth</name>
    <name type="synonym">Tobacco hornworm</name>
    <dbReference type="NCBI Taxonomy" id="7130"/>
    <lineage>
        <taxon>Eukaryota</taxon>
        <taxon>Metazoa</taxon>
        <taxon>Ecdysozoa</taxon>
        <taxon>Arthropoda</taxon>
        <taxon>Hexapoda</taxon>
        <taxon>Insecta</taxon>
        <taxon>Pterygota</taxon>
        <taxon>Neoptera</taxon>
        <taxon>Endopterygota</taxon>
        <taxon>Lepidoptera</taxon>
        <taxon>Glossata</taxon>
        <taxon>Ditrysia</taxon>
        <taxon>Bombycoidea</taxon>
        <taxon>Sphingidae</taxon>
        <taxon>Sphinginae</taxon>
        <taxon>Sphingini</taxon>
        <taxon>Manduca</taxon>
    </lineage>
</organism>
<dbReference type="PROSITE" id="PS50835">
    <property type="entry name" value="IG_LIKE"/>
    <property type="match status" value="1"/>
</dbReference>
<evidence type="ECO:0000313" key="4">
    <source>
        <dbReference type="Proteomes" id="UP000791440"/>
    </source>
</evidence>
<feature type="non-terminal residue" evidence="3">
    <location>
        <position position="138"/>
    </location>
</feature>
<feature type="domain" description="Ig-like" evidence="2">
    <location>
        <begin position="7"/>
        <end position="100"/>
    </location>
</feature>
<sequence length="138" mass="14783">PEEGVEPPTEPEPESEEPDHQKVEVPLGGNVQLHCPKGSVGCWWRRVVGNATDTWAPAGSHHAHGVLGIKEALYQEGGEYRCVGARAPDLMRLRELKRVTLRVTGGATATALSAEPARGGGWRLECGACGRGVRVAWV</sequence>
<dbReference type="InterPro" id="IPR007110">
    <property type="entry name" value="Ig-like_dom"/>
</dbReference>